<protein>
    <recommendedName>
        <fullName evidence="5 6">Large ribosomal subunit protein uL16</fullName>
    </recommendedName>
</protein>
<evidence type="ECO:0000313" key="9">
    <source>
        <dbReference type="EMBL" id="AIV03465.1"/>
    </source>
</evidence>
<dbReference type="Pfam" id="PF00252">
    <property type="entry name" value="Ribosomal_L16"/>
    <property type="match status" value="1"/>
</dbReference>
<dbReference type="EMBL" id="CP007711">
    <property type="protein sequence ID" value="AIV03465.1"/>
    <property type="molecule type" value="Genomic_DNA"/>
</dbReference>
<comment type="subunit">
    <text evidence="6 8">Part of the 50S ribosomal subunit.</text>
</comment>
<dbReference type="GO" id="GO:0019843">
    <property type="term" value="F:rRNA binding"/>
    <property type="evidence" value="ECO:0007669"/>
    <property type="project" value="UniProtKB-UniRule"/>
</dbReference>
<reference evidence="9 10" key="1">
    <citation type="journal article" date="2014" name="PLoS ONE">
        <title>An emerging Mycoplasma associated with trichomoniasis, vaginal infection and disease.</title>
        <authorList>
            <consortium name="Vaginal Microbiome Consortium"/>
            <person name="Fettweis J.M."/>
            <person name="Serrano M.G."/>
            <person name="Huang B."/>
            <person name="Brooks J.P."/>
            <person name="Glascock A.L."/>
            <person name="Sheth N.U."/>
            <person name="Strauss J.F.III."/>
            <person name="Jefferson K.K."/>
            <person name="Buck G.A."/>
        </authorList>
    </citation>
    <scope>NUCLEOTIDE SEQUENCE [LARGE SCALE GENOMIC DNA]</scope>
    <source>
        <strain evidence="9 10">VCU_M1</strain>
    </source>
</reference>
<evidence type="ECO:0000256" key="1">
    <source>
        <dbReference type="ARBA" id="ARBA00008931"/>
    </source>
</evidence>
<comment type="function">
    <text evidence="6 8">Binds 23S rRNA and is also seen to make contacts with the A and possibly P site tRNAs.</text>
</comment>
<keyword evidence="6 8" id="KW-0694">RNA-binding</keyword>
<dbReference type="PANTHER" id="PTHR12220:SF13">
    <property type="entry name" value="LARGE RIBOSOMAL SUBUNIT PROTEIN UL16M"/>
    <property type="match status" value="1"/>
</dbReference>
<dbReference type="InterPro" id="IPR000114">
    <property type="entry name" value="Ribosomal_uL16_bact-type"/>
</dbReference>
<dbReference type="NCBIfam" id="TIGR01164">
    <property type="entry name" value="rplP_bact"/>
    <property type="match status" value="1"/>
</dbReference>
<sequence length="140" mass="15582">MMQPKRTKYRKPHRTKYDGKAKGNKYVAFGEYGLMATEGNWVSDKQLEALRVVLSKAIGTVGKLWIRVFPQLSLTKKPLEVRMGSGKGNPEFWVAVVKAGTVVCEIAGIPEAQMKEALRKAGNKLNVKTKIVKKGEIAHE</sequence>
<dbReference type="PRINTS" id="PR00060">
    <property type="entry name" value="RIBOSOMALL16"/>
</dbReference>
<keyword evidence="10" id="KW-1185">Reference proteome</keyword>
<gene>
    <name evidence="6 9" type="primary">rplP</name>
    <name evidence="9" type="ORF">MGM1_0780</name>
</gene>
<dbReference type="FunFam" id="3.90.1170.10:FF:000001">
    <property type="entry name" value="50S ribosomal protein L16"/>
    <property type="match status" value="1"/>
</dbReference>
<dbReference type="SUPFAM" id="SSF54686">
    <property type="entry name" value="Ribosomal protein L16p/L10e"/>
    <property type="match status" value="1"/>
</dbReference>
<evidence type="ECO:0000256" key="3">
    <source>
        <dbReference type="ARBA" id="ARBA00022980"/>
    </source>
</evidence>
<evidence type="ECO:0000256" key="2">
    <source>
        <dbReference type="ARBA" id="ARBA00022555"/>
    </source>
</evidence>
<dbReference type="PANTHER" id="PTHR12220">
    <property type="entry name" value="50S/60S RIBOSOMAL PROTEIN L16"/>
    <property type="match status" value="1"/>
</dbReference>
<evidence type="ECO:0000313" key="10">
    <source>
        <dbReference type="Proteomes" id="UP000030066"/>
    </source>
</evidence>
<dbReference type="Gene3D" id="3.90.1170.10">
    <property type="entry name" value="Ribosomal protein L10e/L16"/>
    <property type="match status" value="1"/>
</dbReference>
<dbReference type="Proteomes" id="UP000030066">
    <property type="component" value="Chromosome"/>
</dbReference>
<dbReference type="GO" id="GO:0022625">
    <property type="term" value="C:cytosolic large ribosomal subunit"/>
    <property type="evidence" value="ECO:0007669"/>
    <property type="project" value="TreeGrafter"/>
</dbReference>
<dbReference type="STRING" id="1318617.MGM1_0780"/>
<comment type="similarity">
    <text evidence="1 6 7">Belongs to the universal ribosomal protein uL16 family.</text>
</comment>
<dbReference type="eggNOG" id="COG0197">
    <property type="taxonomic scope" value="Bacteria"/>
</dbReference>
<evidence type="ECO:0000256" key="7">
    <source>
        <dbReference type="RuleBase" id="RU004413"/>
    </source>
</evidence>
<keyword evidence="2 6" id="KW-0820">tRNA-binding</keyword>
<evidence type="ECO:0000256" key="5">
    <source>
        <dbReference type="ARBA" id="ARBA00035198"/>
    </source>
</evidence>
<dbReference type="PROSITE" id="PS00701">
    <property type="entry name" value="RIBOSOMAL_L16_2"/>
    <property type="match status" value="1"/>
</dbReference>
<dbReference type="AlphaFoldDB" id="A0A097SSA7"/>
<keyword evidence="4 6" id="KW-0687">Ribonucleoprotein</keyword>
<dbReference type="CDD" id="cd01433">
    <property type="entry name" value="Ribosomal_L16_L10e"/>
    <property type="match status" value="1"/>
</dbReference>
<proteinExistence type="inferred from homology"/>
<dbReference type="InterPro" id="IPR016180">
    <property type="entry name" value="Ribosomal_uL16_dom"/>
</dbReference>
<evidence type="ECO:0000256" key="6">
    <source>
        <dbReference type="HAMAP-Rule" id="MF_01342"/>
    </source>
</evidence>
<dbReference type="HOGENOM" id="CLU_078858_2_1_14"/>
<keyword evidence="6 8" id="KW-0699">rRNA-binding</keyword>
<dbReference type="InterPro" id="IPR020798">
    <property type="entry name" value="Ribosomal_uL16_CS"/>
</dbReference>
<dbReference type="HAMAP" id="MF_01342">
    <property type="entry name" value="Ribosomal_uL16"/>
    <property type="match status" value="1"/>
</dbReference>
<dbReference type="GO" id="GO:0003735">
    <property type="term" value="F:structural constituent of ribosome"/>
    <property type="evidence" value="ECO:0007669"/>
    <property type="project" value="InterPro"/>
</dbReference>
<organism evidence="9 10">
    <name type="scientific">Candidatus Malacoplasma girerdii</name>
    <dbReference type="NCBI Taxonomy" id="1318617"/>
    <lineage>
        <taxon>Bacteria</taxon>
        <taxon>Bacillati</taxon>
        <taxon>Mycoplasmatota</taxon>
        <taxon>Mycoplasmoidales</taxon>
        <taxon>Mycoplasmoidaceae</taxon>
        <taxon>Malacoplasma</taxon>
    </lineage>
</organism>
<dbReference type="GO" id="GO:0006412">
    <property type="term" value="P:translation"/>
    <property type="evidence" value="ECO:0007669"/>
    <property type="project" value="UniProtKB-UniRule"/>
</dbReference>
<name>A0A097SSA7_9BACT</name>
<dbReference type="GO" id="GO:0000049">
    <property type="term" value="F:tRNA binding"/>
    <property type="evidence" value="ECO:0007669"/>
    <property type="project" value="UniProtKB-KW"/>
</dbReference>
<evidence type="ECO:0000256" key="4">
    <source>
        <dbReference type="ARBA" id="ARBA00023274"/>
    </source>
</evidence>
<dbReference type="KEGG" id="mgj:MGM1_0780"/>
<dbReference type="InterPro" id="IPR047873">
    <property type="entry name" value="Ribosomal_uL16"/>
</dbReference>
<dbReference type="InterPro" id="IPR036920">
    <property type="entry name" value="Ribosomal_uL16_sf"/>
</dbReference>
<accession>A0A097SSA7</accession>
<evidence type="ECO:0000256" key="8">
    <source>
        <dbReference type="RuleBase" id="RU004414"/>
    </source>
</evidence>
<keyword evidence="3 6" id="KW-0689">Ribosomal protein</keyword>